<feature type="domain" description="Toprim" evidence="3">
    <location>
        <begin position="240"/>
        <end position="343"/>
    </location>
</feature>
<dbReference type="PANTHER" id="PTHR34985:SF1">
    <property type="entry name" value="SLR0554 PROTEIN"/>
    <property type="match status" value="1"/>
</dbReference>
<feature type="coiled-coil region" evidence="1">
    <location>
        <begin position="108"/>
        <end position="137"/>
    </location>
</feature>
<dbReference type="InterPro" id="IPR034154">
    <property type="entry name" value="TOPRIM_DnaG/twinkle"/>
</dbReference>
<sequence length="779" mass="86885">MRQTNPNNPVRVGFTSSRRYFVNENQIIDAFLAAMLDVGIRPVFTRGSIEPDGKMVRFHVEGDRKGTRNGFAILFGDNIPAGSFGTWKDGAAHSWCAKGHQELTDDERAQIDARMQLAKSEREREERERQGEAARQANLLWRDAAPADDSHPYLARKQVRSHGLRTATWAKTNEDGHQWLTVHGALLVPVMLTSGKIVSLQAIFPDRANEMGRDKDFMSGGRKRGGFFLIGMPPHADGNIVVCEGYATGASIHDATGWCVAVAFDASNMVPVAEDLRAMMPNANFVIAADNDRWSSMGDIQNPGVHFAERAAHSARARLVVPEFVDLDDRPSDFNDLHVREGIEVVQRQMFPPMPVVAEEVDELPDFDPRAVDGYTPFPMVDGKGKPLATIENVSELLRRAKITCRYNVISKDLEITVPGAISTVDNASNSAINRVMSLCETISFPTKHLENYMLTVGDMNPYNPVASWITSKPWDGVTRLKDFYDTVTAKTDRPIPSTGGSLKEVLMRKWLISAVAAAFTPNGVVARGVLTFTSKQNLGKTFWVKRLAPTELGVIADGLILNPADKDSVMSCVSNWIVELGEVDATFRKADIAALKGFISKEKDSLRRPYARTESKYPRRTVFFASVNDEQFLHDPTGNTRWWTISVEHLNNKHTIDTQQLWAEVLTLFQAGETWHLTQEELEVLGKHNSDHESINPVHDRVDRAFQWEDPQTTWTHPMRATEICQAAGLDNPTKLDVNAAAAFVTKQYGVEKKKQGKDRSTVWMMPAMARERSGGPF</sequence>
<dbReference type="InterPro" id="IPR007936">
    <property type="entry name" value="VapE-like_dom"/>
</dbReference>
<evidence type="ECO:0000313" key="5">
    <source>
        <dbReference type="Proteomes" id="UP000671963"/>
    </source>
</evidence>
<proteinExistence type="predicted"/>
<dbReference type="EMBL" id="MT161382">
    <property type="protein sequence ID" value="QJB21872.1"/>
    <property type="molecule type" value="Genomic_DNA"/>
</dbReference>
<protein>
    <submittedName>
        <fullName evidence="4">Putative DNA primase</fullName>
    </submittedName>
</protein>
<dbReference type="PANTHER" id="PTHR34985">
    <property type="entry name" value="SLR0554 PROTEIN"/>
    <property type="match status" value="1"/>
</dbReference>
<keyword evidence="1" id="KW-0175">Coiled coil</keyword>
<feature type="domain" description="Virulence-associated protein E-like" evidence="2">
    <location>
        <begin position="471"/>
        <end position="694"/>
    </location>
</feature>
<evidence type="ECO:0000313" key="4">
    <source>
        <dbReference type="EMBL" id="QJB21872.1"/>
    </source>
</evidence>
<dbReference type="CDD" id="cd01029">
    <property type="entry name" value="TOPRIM_primases"/>
    <property type="match status" value="1"/>
</dbReference>
<keyword evidence="5" id="KW-1185">Reference proteome</keyword>
<evidence type="ECO:0000259" key="2">
    <source>
        <dbReference type="Pfam" id="PF05272"/>
    </source>
</evidence>
<dbReference type="Pfam" id="PF05272">
    <property type="entry name" value="VapE-like_dom"/>
    <property type="match status" value="1"/>
</dbReference>
<accession>A0A858NPK7</accession>
<dbReference type="Pfam" id="PF13362">
    <property type="entry name" value="Toprim_3"/>
    <property type="match status" value="1"/>
</dbReference>
<name>A0A858NPK7_9CAUD</name>
<evidence type="ECO:0000256" key="1">
    <source>
        <dbReference type="SAM" id="Coils"/>
    </source>
</evidence>
<dbReference type="Proteomes" id="UP000671963">
    <property type="component" value="Segment"/>
</dbReference>
<evidence type="ECO:0000259" key="3">
    <source>
        <dbReference type="Pfam" id="PF13362"/>
    </source>
</evidence>
<dbReference type="InterPro" id="IPR006171">
    <property type="entry name" value="TOPRIM_dom"/>
</dbReference>
<organism evidence="4 5">
    <name type="scientific">Xanthomonas phage FoX2</name>
    <dbReference type="NCBI Taxonomy" id="2723898"/>
    <lineage>
        <taxon>Viruses</taxon>
        <taxon>Duplodnaviria</taxon>
        <taxon>Heunggongvirae</taxon>
        <taxon>Uroviricota</taxon>
        <taxon>Caudoviricetes</taxon>
        <taxon>Foxunavirus</taxon>
        <taxon>Foxunavirus fox2</taxon>
    </lineage>
</organism>
<gene>
    <name evidence="4" type="ORF">XccvBFoX2_gp53</name>
</gene>
<reference evidence="4 5" key="1">
    <citation type="submission" date="2020-03" db="EMBL/GenBank/DDBJ databases">
        <title>Development of an integrated pest management strategy to control Xanthomonas campestris pv. campestris by using bacteriophages.</title>
        <authorList>
            <person name="Holtappels D."/>
            <person name="Rombouts S."/>
            <person name="Lavigne R."/>
            <person name="Wagemans J."/>
        </authorList>
    </citation>
    <scope>NUCLEOTIDE SEQUENCE [LARGE SCALE GENOMIC DNA]</scope>
</reference>